<evidence type="ECO:0000313" key="2">
    <source>
        <dbReference type="EMBL" id="CAB4038137.1"/>
    </source>
</evidence>
<organism evidence="2 3">
    <name type="scientific">Paramuricea clavata</name>
    <name type="common">Red gorgonian</name>
    <name type="synonym">Violescent sea-whip</name>
    <dbReference type="NCBI Taxonomy" id="317549"/>
    <lineage>
        <taxon>Eukaryota</taxon>
        <taxon>Metazoa</taxon>
        <taxon>Cnidaria</taxon>
        <taxon>Anthozoa</taxon>
        <taxon>Octocorallia</taxon>
        <taxon>Malacalcyonacea</taxon>
        <taxon>Plexauridae</taxon>
        <taxon>Paramuricea</taxon>
    </lineage>
</organism>
<comment type="caution">
    <text evidence="2">The sequence shown here is derived from an EMBL/GenBank/DDBJ whole genome shotgun (WGS) entry which is preliminary data.</text>
</comment>
<feature type="region of interest" description="Disordered" evidence="1">
    <location>
        <begin position="61"/>
        <end position="86"/>
    </location>
</feature>
<gene>
    <name evidence="2" type="ORF">PACLA_8A025164</name>
</gene>
<accession>A0A6S7K1J3</accession>
<dbReference type="AlphaFoldDB" id="A0A6S7K1J3"/>
<sequence>MAGANLIGIKDIFGNEALERVKTCEFHYKQNVNRRARLIDAESAEEFKKCEAMLQAQTEDGFPLPGKNSMTLLKPTRQSGSAWYPG</sequence>
<evidence type="ECO:0000313" key="3">
    <source>
        <dbReference type="Proteomes" id="UP001152795"/>
    </source>
</evidence>
<keyword evidence="3" id="KW-1185">Reference proteome</keyword>
<dbReference type="Proteomes" id="UP001152795">
    <property type="component" value="Unassembled WGS sequence"/>
</dbReference>
<name>A0A6S7K1J3_PARCT</name>
<reference evidence="2" key="1">
    <citation type="submission" date="2020-04" db="EMBL/GenBank/DDBJ databases">
        <authorList>
            <person name="Alioto T."/>
            <person name="Alioto T."/>
            <person name="Gomez Garrido J."/>
        </authorList>
    </citation>
    <scope>NUCLEOTIDE SEQUENCE</scope>
    <source>
        <strain evidence="2">A484AB</strain>
    </source>
</reference>
<feature type="compositionally biased region" description="Polar residues" evidence="1">
    <location>
        <begin position="68"/>
        <end position="86"/>
    </location>
</feature>
<evidence type="ECO:0000256" key="1">
    <source>
        <dbReference type="SAM" id="MobiDB-lite"/>
    </source>
</evidence>
<proteinExistence type="predicted"/>
<dbReference type="EMBL" id="CACRXK020023850">
    <property type="protein sequence ID" value="CAB4038137.1"/>
    <property type="molecule type" value="Genomic_DNA"/>
</dbReference>
<dbReference type="OrthoDB" id="10214942at2759"/>
<protein>
    <submittedName>
        <fullName evidence="2">Uncharacterized protein</fullName>
    </submittedName>
</protein>